<dbReference type="OrthoDB" id="3333873at2"/>
<evidence type="ECO:0000313" key="2">
    <source>
        <dbReference type="Proteomes" id="UP000092971"/>
    </source>
</evidence>
<organism evidence="1 2">
    <name type="scientific">Thermoclostridium stercorarium subsp. thermolacticum DSM 2910</name>
    <dbReference type="NCBI Taxonomy" id="1121336"/>
    <lineage>
        <taxon>Bacteria</taxon>
        <taxon>Bacillati</taxon>
        <taxon>Bacillota</taxon>
        <taxon>Clostridia</taxon>
        <taxon>Eubacteriales</taxon>
        <taxon>Oscillospiraceae</taxon>
        <taxon>Thermoclostridium</taxon>
    </lineage>
</organism>
<protein>
    <submittedName>
        <fullName evidence="1">Uncharacterized protein</fullName>
    </submittedName>
</protein>
<name>A0A1B1YAE0_THEST</name>
<dbReference type="EMBL" id="CP014672">
    <property type="protein sequence ID" value="ANW97726.1"/>
    <property type="molecule type" value="Genomic_DNA"/>
</dbReference>
<evidence type="ECO:0000313" key="1">
    <source>
        <dbReference type="EMBL" id="ANW97726.1"/>
    </source>
</evidence>
<dbReference type="RefSeq" id="WP_065821270.1">
    <property type="nucleotide sequence ID" value="NZ_CP014672.1"/>
</dbReference>
<sequence length="367" mass="42282">MISLAVNGYTAEEVRKQLHGNRIIKFRYDHLNRNDIKIGELTVQPGGTVTMSSLAQIKRTARFTIKDTGNIDWLNDRIRPVFCLKMPDGGWAEWSLGIFLMSSPAERIENGEKFRETECYDASLILVEDKFDDRYFIPAGTNYIDAINEILNSAGIWKINIIYHPGITATDKEFEIGMDKLTAINQLLSEINYTSLWVDENGYFTAKPYVIPSEREAEYEYRNDDLSMIFPGSIKEEDLFSVPNKWVVVASNPEREPLRSVYVNDIPTSKTSTVSRRRTIVDFRQIDDVYDQATLDALARRYAYEASQIYGKFIFETANMPHHSYLDMLFIEHTGHGIAAKYTETSWTMTLSHSGKMRHETRRVIHI</sequence>
<dbReference type="AlphaFoldDB" id="A0A1B1YAE0"/>
<dbReference type="Proteomes" id="UP000092971">
    <property type="component" value="Chromosome"/>
</dbReference>
<proteinExistence type="predicted"/>
<accession>A0A1B1YAE0</accession>
<gene>
    <name evidence="1" type="ORF">CSTERTH_01105</name>
</gene>
<reference evidence="1 2" key="1">
    <citation type="submission" date="2016-02" db="EMBL/GenBank/DDBJ databases">
        <title>Comparison of Clostridium stercorarium subspecies using comparative genomics and transcriptomics.</title>
        <authorList>
            <person name="Schellenberg J."/>
            <person name="Thallinger G."/>
            <person name="Levin D.B."/>
            <person name="Zhang X."/>
            <person name="Alvare G."/>
            <person name="Fristensky B."/>
            <person name="Sparling R."/>
        </authorList>
    </citation>
    <scope>NUCLEOTIDE SEQUENCE [LARGE SCALE GENOMIC DNA]</scope>
    <source>
        <strain evidence="1 2">DSM 2910</strain>
    </source>
</reference>